<dbReference type="GO" id="GO:0004222">
    <property type="term" value="F:metalloendopeptidase activity"/>
    <property type="evidence" value="ECO:0007669"/>
    <property type="project" value="InterPro"/>
</dbReference>
<keyword evidence="11" id="KW-1185">Reference proteome</keyword>
<dbReference type="Pfam" id="PF01435">
    <property type="entry name" value="Peptidase_M48"/>
    <property type="match status" value="1"/>
</dbReference>
<evidence type="ECO:0000313" key="11">
    <source>
        <dbReference type="Proteomes" id="UP000646478"/>
    </source>
</evidence>
<dbReference type="Proteomes" id="UP000646478">
    <property type="component" value="Unassembled WGS sequence"/>
</dbReference>
<dbReference type="GO" id="GO:0016020">
    <property type="term" value="C:membrane"/>
    <property type="evidence" value="ECO:0007669"/>
    <property type="project" value="TreeGrafter"/>
</dbReference>
<gene>
    <name evidence="10" type="ORF">GCM10011491_36870</name>
</gene>
<evidence type="ECO:0000256" key="7">
    <source>
        <dbReference type="SAM" id="Phobius"/>
    </source>
</evidence>
<reference evidence="10" key="2">
    <citation type="submission" date="2020-09" db="EMBL/GenBank/DDBJ databases">
        <authorList>
            <person name="Sun Q."/>
            <person name="Zhou Y."/>
        </authorList>
    </citation>
    <scope>NUCLEOTIDE SEQUENCE</scope>
    <source>
        <strain evidence="10">CGMCC 1.15082</strain>
    </source>
</reference>
<evidence type="ECO:0000256" key="5">
    <source>
        <dbReference type="ARBA" id="ARBA00023049"/>
    </source>
</evidence>
<evidence type="ECO:0000259" key="9">
    <source>
        <dbReference type="Pfam" id="PF23368"/>
    </source>
</evidence>
<evidence type="ECO:0000256" key="1">
    <source>
        <dbReference type="ARBA" id="ARBA00022670"/>
    </source>
</evidence>
<evidence type="ECO:0000256" key="4">
    <source>
        <dbReference type="ARBA" id="ARBA00022833"/>
    </source>
</evidence>
<feature type="transmembrane region" description="Helical" evidence="7">
    <location>
        <begin position="101"/>
        <end position="121"/>
    </location>
</feature>
<evidence type="ECO:0000313" key="10">
    <source>
        <dbReference type="EMBL" id="GGB05329.1"/>
    </source>
</evidence>
<dbReference type="GO" id="GO:0051603">
    <property type="term" value="P:proteolysis involved in protein catabolic process"/>
    <property type="evidence" value="ECO:0007669"/>
    <property type="project" value="TreeGrafter"/>
</dbReference>
<dbReference type="EMBL" id="BMHH01000018">
    <property type="protein sequence ID" value="GGB05329.1"/>
    <property type="molecule type" value="Genomic_DNA"/>
</dbReference>
<dbReference type="PANTHER" id="PTHR22726:SF1">
    <property type="entry name" value="METALLOENDOPEPTIDASE OMA1, MITOCHONDRIAL"/>
    <property type="match status" value="1"/>
</dbReference>
<organism evidence="10 11">
    <name type="scientific">Brucella endophytica</name>
    <dbReference type="NCBI Taxonomy" id="1963359"/>
    <lineage>
        <taxon>Bacteria</taxon>
        <taxon>Pseudomonadati</taxon>
        <taxon>Pseudomonadota</taxon>
        <taxon>Alphaproteobacteria</taxon>
        <taxon>Hyphomicrobiales</taxon>
        <taxon>Brucellaceae</taxon>
        <taxon>Brucella/Ochrobactrum group</taxon>
        <taxon>Brucella</taxon>
    </lineage>
</organism>
<dbReference type="CDD" id="cd07332">
    <property type="entry name" value="M48C_Oma1_like"/>
    <property type="match status" value="1"/>
</dbReference>
<keyword evidence="5 6" id="KW-0482">Metalloprotease</keyword>
<evidence type="ECO:0000259" key="8">
    <source>
        <dbReference type="Pfam" id="PF01435"/>
    </source>
</evidence>
<comment type="caution">
    <text evidence="10">The sequence shown here is derived from an EMBL/GenBank/DDBJ whole genome shotgun (WGS) entry which is preliminary data.</text>
</comment>
<comment type="cofactor">
    <cofactor evidence="6">
        <name>Zn(2+)</name>
        <dbReference type="ChEBI" id="CHEBI:29105"/>
    </cofactor>
    <text evidence="6">Binds 1 zinc ion per subunit.</text>
</comment>
<feature type="domain" description="DUF7092" evidence="9">
    <location>
        <begin position="6"/>
        <end position="82"/>
    </location>
</feature>
<evidence type="ECO:0000256" key="3">
    <source>
        <dbReference type="ARBA" id="ARBA00022801"/>
    </source>
</evidence>
<dbReference type="AlphaFoldDB" id="A0A916WJA5"/>
<keyword evidence="7" id="KW-1133">Transmembrane helix</keyword>
<dbReference type="PANTHER" id="PTHR22726">
    <property type="entry name" value="METALLOENDOPEPTIDASE OMA1"/>
    <property type="match status" value="1"/>
</dbReference>
<protein>
    <submittedName>
        <fullName evidence="10">Metalloprotease</fullName>
    </submittedName>
</protein>
<keyword evidence="7" id="KW-0812">Transmembrane</keyword>
<accession>A0A916WJA5</accession>
<keyword evidence="2" id="KW-0479">Metal-binding</keyword>
<dbReference type="RefSeq" id="WP_188825659.1">
    <property type="nucleotide sequence ID" value="NZ_BMHH01000018.1"/>
</dbReference>
<dbReference type="InterPro" id="IPR055518">
    <property type="entry name" value="DUF7092"/>
</dbReference>
<dbReference type="Gene3D" id="3.30.2010.10">
    <property type="entry name" value="Metalloproteases ('zincins'), catalytic domain"/>
    <property type="match status" value="1"/>
</dbReference>
<dbReference type="Pfam" id="PF23368">
    <property type="entry name" value="DUF7092"/>
    <property type="match status" value="1"/>
</dbReference>
<keyword evidence="4 6" id="KW-0862">Zinc</keyword>
<reference evidence="10" key="1">
    <citation type="journal article" date="2014" name="Int. J. Syst. Evol. Microbiol.">
        <title>Complete genome sequence of Corynebacterium casei LMG S-19264T (=DSM 44701T), isolated from a smear-ripened cheese.</title>
        <authorList>
            <consortium name="US DOE Joint Genome Institute (JGI-PGF)"/>
            <person name="Walter F."/>
            <person name="Albersmeier A."/>
            <person name="Kalinowski J."/>
            <person name="Ruckert C."/>
        </authorList>
    </citation>
    <scope>NUCLEOTIDE SEQUENCE</scope>
    <source>
        <strain evidence="10">CGMCC 1.15082</strain>
    </source>
</reference>
<keyword evidence="3 6" id="KW-0378">Hydrolase</keyword>
<evidence type="ECO:0000256" key="6">
    <source>
        <dbReference type="RuleBase" id="RU003983"/>
    </source>
</evidence>
<name>A0A916WJA5_9HYPH</name>
<proteinExistence type="inferred from homology"/>
<comment type="similarity">
    <text evidence="6">Belongs to the peptidase M48 family.</text>
</comment>
<dbReference type="InterPro" id="IPR001915">
    <property type="entry name" value="Peptidase_M48"/>
</dbReference>
<feature type="domain" description="Peptidase M48" evidence="8">
    <location>
        <begin position="197"/>
        <end position="339"/>
    </location>
</feature>
<evidence type="ECO:0000256" key="2">
    <source>
        <dbReference type="ARBA" id="ARBA00022723"/>
    </source>
</evidence>
<dbReference type="InterPro" id="IPR051156">
    <property type="entry name" value="Mito/Outer_Membr_Metalloprot"/>
</dbReference>
<dbReference type="GO" id="GO:0046872">
    <property type="term" value="F:metal ion binding"/>
    <property type="evidence" value="ECO:0007669"/>
    <property type="project" value="UniProtKB-KW"/>
</dbReference>
<keyword evidence="1 6" id="KW-0645">Protease</keyword>
<keyword evidence="7" id="KW-0472">Membrane</keyword>
<sequence>MASDQIAGAWYPPKSSRAVPATLGVREGQAAVTGEADGGPLVVGTLDGLNVSSRVGSIPRRITFRDGSLFETSDNDAVDSLLMGHGGLTVRAIYELERFHLRLVLFVGLAILLAAVIYRYAVPAMVEVAVALTPPVAPQLMSRGVLASLDQTVFSPSKVEAERQKRISEDFRSLATLTEKGVDGYSLQFRQGGIIGPNALALPDGTIIVTDELMALADDETVLGVLGHEIGHVVHEHSLRRLYRAAGVSALIMLIGGDIGSGMEDVLMQGSALLTLSYSREQETDADRYSVELMARAGRDPAAIVRFFEIMRDRLGDEGPQNFLSTHPATVDRIEKARRYVGEIGN</sequence>